<keyword evidence="3" id="KW-0602">Photosynthesis</keyword>
<evidence type="ECO:0000313" key="11">
    <source>
        <dbReference type="EnsemblPlants" id="AES90036"/>
    </source>
</evidence>
<dbReference type="GO" id="GO:0009767">
    <property type="term" value="P:photosynthetic electron transport chain"/>
    <property type="evidence" value="ECO:0007669"/>
    <property type="project" value="InterPro"/>
</dbReference>
<keyword evidence="4" id="KW-0934">Plastid</keyword>
<evidence type="ECO:0000313" key="12">
    <source>
        <dbReference type="Proteomes" id="UP000002051"/>
    </source>
</evidence>
<dbReference type="STRING" id="3880.G7JIP6"/>
<keyword evidence="8" id="KW-0472">Membrane</keyword>
<reference evidence="10 12" key="1">
    <citation type="journal article" date="2011" name="Nature">
        <title>The Medicago genome provides insight into the evolution of rhizobial symbioses.</title>
        <authorList>
            <person name="Young N.D."/>
            <person name="Debelle F."/>
            <person name="Oldroyd G.E."/>
            <person name="Geurts R."/>
            <person name="Cannon S.B."/>
            <person name="Udvardi M.K."/>
            <person name="Benedito V.A."/>
            <person name="Mayer K.F."/>
            <person name="Gouzy J."/>
            <person name="Schoof H."/>
            <person name="Van de Peer Y."/>
            <person name="Proost S."/>
            <person name="Cook D.R."/>
            <person name="Meyers B.C."/>
            <person name="Spannagl M."/>
            <person name="Cheung F."/>
            <person name="De Mita S."/>
            <person name="Krishnakumar V."/>
            <person name="Gundlach H."/>
            <person name="Zhou S."/>
            <person name="Mudge J."/>
            <person name="Bharti A.K."/>
            <person name="Murray J.D."/>
            <person name="Naoumkina M.A."/>
            <person name="Rosen B."/>
            <person name="Silverstein K.A."/>
            <person name="Tang H."/>
            <person name="Rombauts S."/>
            <person name="Zhao P.X."/>
            <person name="Zhou P."/>
            <person name="Barbe V."/>
            <person name="Bardou P."/>
            <person name="Bechner M."/>
            <person name="Bellec A."/>
            <person name="Berger A."/>
            <person name="Berges H."/>
            <person name="Bidwell S."/>
            <person name="Bisseling T."/>
            <person name="Choisne N."/>
            <person name="Couloux A."/>
            <person name="Denny R."/>
            <person name="Deshpande S."/>
            <person name="Dai X."/>
            <person name="Doyle J.J."/>
            <person name="Dudez A.M."/>
            <person name="Farmer A.D."/>
            <person name="Fouteau S."/>
            <person name="Franken C."/>
            <person name="Gibelin C."/>
            <person name="Gish J."/>
            <person name="Goldstein S."/>
            <person name="Gonzalez A.J."/>
            <person name="Green P.J."/>
            <person name="Hallab A."/>
            <person name="Hartog M."/>
            <person name="Hua A."/>
            <person name="Humphray S.J."/>
            <person name="Jeong D.H."/>
            <person name="Jing Y."/>
            <person name="Jocker A."/>
            <person name="Kenton S.M."/>
            <person name="Kim D.J."/>
            <person name="Klee K."/>
            <person name="Lai H."/>
            <person name="Lang C."/>
            <person name="Lin S."/>
            <person name="Macmil S.L."/>
            <person name="Magdelenat G."/>
            <person name="Matthews L."/>
            <person name="McCorrison J."/>
            <person name="Monaghan E.L."/>
            <person name="Mun J.H."/>
            <person name="Najar F.Z."/>
            <person name="Nicholson C."/>
            <person name="Noirot C."/>
            <person name="O'Bleness M."/>
            <person name="Paule C.R."/>
            <person name="Poulain J."/>
            <person name="Prion F."/>
            <person name="Qin B."/>
            <person name="Qu C."/>
            <person name="Retzel E.F."/>
            <person name="Riddle C."/>
            <person name="Sallet E."/>
            <person name="Samain S."/>
            <person name="Samson N."/>
            <person name="Sanders I."/>
            <person name="Saurat O."/>
            <person name="Scarpelli C."/>
            <person name="Schiex T."/>
            <person name="Segurens B."/>
            <person name="Severin A.J."/>
            <person name="Sherrier D.J."/>
            <person name="Shi R."/>
            <person name="Sims S."/>
            <person name="Singer S.R."/>
            <person name="Sinharoy S."/>
            <person name="Sterck L."/>
            <person name="Viollet A."/>
            <person name="Wang B.B."/>
            <person name="Wang K."/>
            <person name="Wang M."/>
            <person name="Wang X."/>
            <person name="Warfsmann J."/>
            <person name="Weissenbach J."/>
            <person name="White D.D."/>
            <person name="White J.D."/>
            <person name="Wiley G.B."/>
            <person name="Wincker P."/>
            <person name="Xing Y."/>
            <person name="Yang L."/>
            <person name="Yao Z."/>
            <person name="Ying F."/>
            <person name="Zhai J."/>
            <person name="Zhou L."/>
            <person name="Zuber A."/>
            <person name="Denarie J."/>
            <person name="Dixon R.A."/>
            <person name="May G.D."/>
            <person name="Schwartz D.C."/>
            <person name="Rogers J."/>
            <person name="Quetier F."/>
            <person name="Town C.D."/>
            <person name="Roe B.A."/>
        </authorList>
    </citation>
    <scope>NUCLEOTIDE SEQUENCE [LARGE SCALE GENOMIC DNA]</scope>
    <source>
        <strain evidence="10">A17</strain>
        <strain evidence="11 12">cv. Jemalong A17</strain>
    </source>
</reference>
<evidence type="ECO:0000256" key="3">
    <source>
        <dbReference type="ARBA" id="ARBA00022531"/>
    </source>
</evidence>
<reference evidence="10 12" key="2">
    <citation type="journal article" date="2014" name="BMC Genomics">
        <title>An improved genome release (version Mt4.0) for the model legume Medicago truncatula.</title>
        <authorList>
            <person name="Tang H."/>
            <person name="Krishnakumar V."/>
            <person name="Bidwell S."/>
            <person name="Rosen B."/>
            <person name="Chan A."/>
            <person name="Zhou S."/>
            <person name="Gentzbittel L."/>
            <person name="Childs K.L."/>
            <person name="Yandell M."/>
            <person name="Gundlach H."/>
            <person name="Mayer K.F."/>
            <person name="Schwartz D.C."/>
            <person name="Town C.D."/>
        </authorList>
    </citation>
    <scope>GENOME REANNOTATION</scope>
    <source>
        <strain evidence="11 12">cv. Jemalong A17</strain>
    </source>
</reference>
<keyword evidence="7" id="KW-0157">Chromophore</keyword>
<sequence length="65" mass="7612">MGLPPYDCYKVNTYGSRKAYFRCVAYGATTLELFGRTLYGWDQKYLKQEIYRRVGAELTKNRSLS</sequence>
<keyword evidence="2" id="KW-0148">Chlorophyll</keyword>
<evidence type="ECO:0000256" key="9">
    <source>
        <dbReference type="ARBA" id="ARBA00023276"/>
    </source>
</evidence>
<dbReference type="HOGENOM" id="CLU_2853082_0_0_1"/>
<comment type="subcellular location">
    <subcellularLocation>
        <location evidence="1">Membrane</location>
        <topology evidence="1">Multi-pass membrane protein</topology>
    </subcellularLocation>
</comment>
<reference evidence="11" key="3">
    <citation type="submission" date="2015-04" db="UniProtKB">
        <authorList>
            <consortium name="EnsemblPlants"/>
        </authorList>
    </citation>
    <scope>IDENTIFICATION</scope>
    <source>
        <strain evidence="11">cv. Jemalong A17</strain>
    </source>
</reference>
<evidence type="ECO:0000256" key="6">
    <source>
        <dbReference type="ARBA" id="ARBA00022989"/>
    </source>
</evidence>
<evidence type="ECO:0000256" key="1">
    <source>
        <dbReference type="ARBA" id="ARBA00004141"/>
    </source>
</evidence>
<dbReference type="GO" id="GO:0016168">
    <property type="term" value="F:chlorophyll binding"/>
    <property type="evidence" value="ECO:0007669"/>
    <property type="project" value="UniProtKB-KW"/>
</dbReference>
<evidence type="ECO:0000256" key="8">
    <source>
        <dbReference type="ARBA" id="ARBA00023136"/>
    </source>
</evidence>
<dbReference type="InterPro" id="IPR000932">
    <property type="entry name" value="PS_antenna-like"/>
</dbReference>
<dbReference type="EnsemblPlants" id="AES90036">
    <property type="protein sequence ID" value="AES90036"/>
    <property type="gene ID" value="MTR_4g083450"/>
</dbReference>
<dbReference type="EMBL" id="CM001220">
    <property type="protein sequence ID" value="AES90036.1"/>
    <property type="molecule type" value="Genomic_DNA"/>
</dbReference>
<evidence type="ECO:0000256" key="7">
    <source>
        <dbReference type="ARBA" id="ARBA00022991"/>
    </source>
</evidence>
<accession>G7JIP6</accession>
<keyword evidence="12" id="KW-1185">Reference proteome</keyword>
<dbReference type="AlphaFoldDB" id="G7JIP6"/>
<dbReference type="PaxDb" id="3880-AES90036"/>
<evidence type="ECO:0000313" key="10">
    <source>
        <dbReference type="EMBL" id="AES90036.1"/>
    </source>
</evidence>
<keyword evidence="9" id="KW-0604">Photosystem II</keyword>
<keyword evidence="5" id="KW-0812">Transmembrane</keyword>
<proteinExistence type="predicted"/>
<dbReference type="SUPFAM" id="SSF161077">
    <property type="entry name" value="Photosystem II antenna protein-like"/>
    <property type="match status" value="1"/>
</dbReference>
<dbReference type="Proteomes" id="UP000002051">
    <property type="component" value="Chromosome 4"/>
</dbReference>
<dbReference type="GO" id="GO:0009523">
    <property type="term" value="C:photosystem II"/>
    <property type="evidence" value="ECO:0007669"/>
    <property type="project" value="UniProtKB-KW"/>
</dbReference>
<protein>
    <submittedName>
        <fullName evidence="10">Photosystem II CP47 chlorophyll apoprotein, putative</fullName>
    </submittedName>
</protein>
<evidence type="ECO:0000256" key="4">
    <source>
        <dbReference type="ARBA" id="ARBA00022640"/>
    </source>
</evidence>
<evidence type="ECO:0000256" key="2">
    <source>
        <dbReference type="ARBA" id="ARBA00022494"/>
    </source>
</evidence>
<organism evidence="10 12">
    <name type="scientific">Medicago truncatula</name>
    <name type="common">Barrel medic</name>
    <name type="synonym">Medicago tribuloides</name>
    <dbReference type="NCBI Taxonomy" id="3880"/>
    <lineage>
        <taxon>Eukaryota</taxon>
        <taxon>Viridiplantae</taxon>
        <taxon>Streptophyta</taxon>
        <taxon>Embryophyta</taxon>
        <taxon>Tracheophyta</taxon>
        <taxon>Spermatophyta</taxon>
        <taxon>Magnoliopsida</taxon>
        <taxon>eudicotyledons</taxon>
        <taxon>Gunneridae</taxon>
        <taxon>Pentapetalae</taxon>
        <taxon>rosids</taxon>
        <taxon>fabids</taxon>
        <taxon>Fabales</taxon>
        <taxon>Fabaceae</taxon>
        <taxon>Papilionoideae</taxon>
        <taxon>50 kb inversion clade</taxon>
        <taxon>NPAAA clade</taxon>
        <taxon>Hologalegina</taxon>
        <taxon>IRL clade</taxon>
        <taxon>Trifolieae</taxon>
        <taxon>Medicago</taxon>
    </lineage>
</organism>
<evidence type="ECO:0000256" key="5">
    <source>
        <dbReference type="ARBA" id="ARBA00022692"/>
    </source>
</evidence>
<keyword evidence="6" id="KW-1133">Transmembrane helix</keyword>
<name>G7JIP6_MEDTR</name>
<dbReference type="InterPro" id="IPR036001">
    <property type="entry name" value="PS_II_antenna-like_sf"/>
</dbReference>
<dbReference type="Pfam" id="PF00421">
    <property type="entry name" value="PSII"/>
    <property type="match status" value="1"/>
</dbReference>
<gene>
    <name evidence="10" type="ordered locus">MTR_4g083450</name>
</gene>